<gene>
    <name evidence="2" type="ORF">ILEXP_LOCUS47303</name>
</gene>
<proteinExistence type="predicted"/>
<accession>A0ABC8U6M8</accession>
<evidence type="ECO:0000256" key="1">
    <source>
        <dbReference type="SAM" id="MobiDB-lite"/>
    </source>
</evidence>
<organism evidence="2 3">
    <name type="scientific">Ilex paraguariensis</name>
    <name type="common">yerba mate</name>
    <dbReference type="NCBI Taxonomy" id="185542"/>
    <lineage>
        <taxon>Eukaryota</taxon>
        <taxon>Viridiplantae</taxon>
        <taxon>Streptophyta</taxon>
        <taxon>Embryophyta</taxon>
        <taxon>Tracheophyta</taxon>
        <taxon>Spermatophyta</taxon>
        <taxon>Magnoliopsida</taxon>
        <taxon>eudicotyledons</taxon>
        <taxon>Gunneridae</taxon>
        <taxon>Pentapetalae</taxon>
        <taxon>asterids</taxon>
        <taxon>campanulids</taxon>
        <taxon>Aquifoliales</taxon>
        <taxon>Aquifoliaceae</taxon>
        <taxon>Ilex</taxon>
    </lineage>
</organism>
<reference evidence="2 3" key="1">
    <citation type="submission" date="2024-02" db="EMBL/GenBank/DDBJ databases">
        <authorList>
            <person name="Vignale AGUSTIN F."/>
            <person name="Sosa J E."/>
            <person name="Modenutti C."/>
        </authorList>
    </citation>
    <scope>NUCLEOTIDE SEQUENCE [LARGE SCALE GENOMIC DNA]</scope>
</reference>
<dbReference type="EMBL" id="CAUOFW020007057">
    <property type="protein sequence ID" value="CAK9177414.1"/>
    <property type="molecule type" value="Genomic_DNA"/>
</dbReference>
<evidence type="ECO:0000313" key="3">
    <source>
        <dbReference type="Proteomes" id="UP001642360"/>
    </source>
</evidence>
<name>A0ABC8U6M8_9AQUA</name>
<keyword evidence="3" id="KW-1185">Reference proteome</keyword>
<feature type="region of interest" description="Disordered" evidence="1">
    <location>
        <begin position="1"/>
        <end position="54"/>
    </location>
</feature>
<dbReference type="AlphaFoldDB" id="A0ABC8U6M8"/>
<feature type="compositionally biased region" description="Basic and acidic residues" evidence="1">
    <location>
        <begin position="40"/>
        <end position="54"/>
    </location>
</feature>
<evidence type="ECO:0000313" key="2">
    <source>
        <dbReference type="EMBL" id="CAK9177414.1"/>
    </source>
</evidence>
<feature type="compositionally biased region" description="Basic and acidic residues" evidence="1">
    <location>
        <begin position="1"/>
        <end position="11"/>
    </location>
</feature>
<comment type="caution">
    <text evidence="2">The sequence shown here is derived from an EMBL/GenBank/DDBJ whole genome shotgun (WGS) entry which is preliminary data.</text>
</comment>
<dbReference type="Proteomes" id="UP001642360">
    <property type="component" value="Unassembled WGS sequence"/>
</dbReference>
<protein>
    <submittedName>
        <fullName evidence="2">Uncharacterized protein</fullName>
    </submittedName>
</protein>
<sequence>MGEPREVRELGAHSGAVLGESADHEAVVRRAGGGVANSAEPRRASGRAKEADEQSLHARVIGGCASQVAGELPGLCAYSGSPGGQISARGVAQAPIGIDLSSPGE</sequence>